<accession>A0ACB9H088</accession>
<evidence type="ECO:0000313" key="1">
    <source>
        <dbReference type="EMBL" id="KAI3788755.1"/>
    </source>
</evidence>
<dbReference type="EMBL" id="CM042009">
    <property type="protein sequence ID" value="KAI3788755.1"/>
    <property type="molecule type" value="Genomic_DNA"/>
</dbReference>
<name>A0ACB9H088_CICIN</name>
<proteinExistence type="predicted"/>
<keyword evidence="2" id="KW-1185">Reference proteome</keyword>
<reference evidence="2" key="1">
    <citation type="journal article" date="2022" name="Mol. Ecol. Resour.">
        <title>The genomes of chicory, endive, great burdock and yacon provide insights into Asteraceae palaeo-polyploidization history and plant inulin production.</title>
        <authorList>
            <person name="Fan W."/>
            <person name="Wang S."/>
            <person name="Wang H."/>
            <person name="Wang A."/>
            <person name="Jiang F."/>
            <person name="Liu H."/>
            <person name="Zhao H."/>
            <person name="Xu D."/>
            <person name="Zhang Y."/>
        </authorList>
    </citation>
    <scope>NUCLEOTIDE SEQUENCE [LARGE SCALE GENOMIC DNA]</scope>
    <source>
        <strain evidence="2">cv. Punajuju</strain>
    </source>
</reference>
<protein>
    <submittedName>
        <fullName evidence="1">Uncharacterized protein</fullName>
    </submittedName>
</protein>
<gene>
    <name evidence="1" type="ORF">L2E82_01529</name>
</gene>
<comment type="caution">
    <text evidence="1">The sequence shown here is derived from an EMBL/GenBank/DDBJ whole genome shotgun (WGS) entry which is preliminary data.</text>
</comment>
<dbReference type="Proteomes" id="UP001055811">
    <property type="component" value="Linkage Group LG01"/>
</dbReference>
<sequence>MEMTIRTSQRSIDSYFLDDQFQLDLNKKKKNSLAHKLDSNSGAPPEYVSRRKIFSLRLYQAYQAVKCLSTYPTQGKGNYVMLVLPRSKAIKIQDLMRLEFPKEVIFDCLLHSNNKVELQVPQVDLFMEGVNFV</sequence>
<organism evidence="1 2">
    <name type="scientific">Cichorium intybus</name>
    <name type="common">Chicory</name>
    <dbReference type="NCBI Taxonomy" id="13427"/>
    <lineage>
        <taxon>Eukaryota</taxon>
        <taxon>Viridiplantae</taxon>
        <taxon>Streptophyta</taxon>
        <taxon>Embryophyta</taxon>
        <taxon>Tracheophyta</taxon>
        <taxon>Spermatophyta</taxon>
        <taxon>Magnoliopsida</taxon>
        <taxon>eudicotyledons</taxon>
        <taxon>Gunneridae</taxon>
        <taxon>Pentapetalae</taxon>
        <taxon>asterids</taxon>
        <taxon>campanulids</taxon>
        <taxon>Asterales</taxon>
        <taxon>Asteraceae</taxon>
        <taxon>Cichorioideae</taxon>
        <taxon>Cichorieae</taxon>
        <taxon>Cichoriinae</taxon>
        <taxon>Cichorium</taxon>
    </lineage>
</organism>
<reference evidence="1 2" key="2">
    <citation type="journal article" date="2022" name="Mol. Ecol. Resour.">
        <title>The genomes of chicory, endive, great burdock and yacon provide insights into Asteraceae paleo-polyploidization history and plant inulin production.</title>
        <authorList>
            <person name="Fan W."/>
            <person name="Wang S."/>
            <person name="Wang H."/>
            <person name="Wang A."/>
            <person name="Jiang F."/>
            <person name="Liu H."/>
            <person name="Zhao H."/>
            <person name="Xu D."/>
            <person name="Zhang Y."/>
        </authorList>
    </citation>
    <scope>NUCLEOTIDE SEQUENCE [LARGE SCALE GENOMIC DNA]</scope>
    <source>
        <strain evidence="2">cv. Punajuju</strain>
        <tissue evidence="1">Leaves</tissue>
    </source>
</reference>
<evidence type="ECO:0000313" key="2">
    <source>
        <dbReference type="Proteomes" id="UP001055811"/>
    </source>
</evidence>